<reference evidence="1 2" key="1">
    <citation type="journal article" date="2021" name="Hortic Res">
        <title>High-quality reference genome and annotation aids understanding of berry development for evergreen blueberry (Vaccinium darrowii).</title>
        <authorList>
            <person name="Yu J."/>
            <person name="Hulse-Kemp A.M."/>
            <person name="Babiker E."/>
            <person name="Staton M."/>
        </authorList>
    </citation>
    <scope>NUCLEOTIDE SEQUENCE [LARGE SCALE GENOMIC DNA]</scope>
    <source>
        <strain evidence="2">cv. NJ 8807/NJ 8810</strain>
        <tissue evidence="1">Young leaf</tissue>
    </source>
</reference>
<dbReference type="Proteomes" id="UP000828048">
    <property type="component" value="Chromosome 5"/>
</dbReference>
<keyword evidence="2" id="KW-1185">Reference proteome</keyword>
<protein>
    <submittedName>
        <fullName evidence="1">Uncharacterized protein</fullName>
    </submittedName>
</protein>
<evidence type="ECO:0000313" key="2">
    <source>
        <dbReference type="Proteomes" id="UP000828048"/>
    </source>
</evidence>
<name>A0ACB7Y249_9ERIC</name>
<proteinExistence type="predicted"/>
<evidence type="ECO:0000313" key="1">
    <source>
        <dbReference type="EMBL" id="KAH7847278.1"/>
    </source>
</evidence>
<comment type="caution">
    <text evidence="1">The sequence shown here is derived from an EMBL/GenBank/DDBJ whole genome shotgun (WGS) entry which is preliminary data.</text>
</comment>
<sequence length="124" mass="14151">MDRFSSIALTIDMNHVVKVKKKLKPLVCYLDHQLALVEPGLELFDHFGSELKPGPKVIVHGRGWGTDYLEVRVALEQDFCRASIIFKVHLIVSRGRAQSKRGRNGVIFYENRLLLLLGIRIHGF</sequence>
<gene>
    <name evidence="1" type="ORF">Vadar_024135</name>
</gene>
<accession>A0ACB7Y249</accession>
<dbReference type="EMBL" id="CM037155">
    <property type="protein sequence ID" value="KAH7847278.1"/>
    <property type="molecule type" value="Genomic_DNA"/>
</dbReference>
<organism evidence="1 2">
    <name type="scientific">Vaccinium darrowii</name>
    <dbReference type="NCBI Taxonomy" id="229202"/>
    <lineage>
        <taxon>Eukaryota</taxon>
        <taxon>Viridiplantae</taxon>
        <taxon>Streptophyta</taxon>
        <taxon>Embryophyta</taxon>
        <taxon>Tracheophyta</taxon>
        <taxon>Spermatophyta</taxon>
        <taxon>Magnoliopsida</taxon>
        <taxon>eudicotyledons</taxon>
        <taxon>Gunneridae</taxon>
        <taxon>Pentapetalae</taxon>
        <taxon>asterids</taxon>
        <taxon>Ericales</taxon>
        <taxon>Ericaceae</taxon>
        <taxon>Vaccinioideae</taxon>
        <taxon>Vaccinieae</taxon>
        <taxon>Vaccinium</taxon>
    </lineage>
</organism>